<evidence type="ECO:0000256" key="5">
    <source>
        <dbReference type="ARBA" id="ARBA00022985"/>
    </source>
</evidence>
<dbReference type="InterPro" id="IPR001173">
    <property type="entry name" value="Glyco_trans_2-like"/>
</dbReference>
<name>A0A9D1T5D5_9FIRM</name>
<dbReference type="Proteomes" id="UP000886723">
    <property type="component" value="Unassembled WGS sequence"/>
</dbReference>
<keyword evidence="6 9" id="KW-1133">Transmembrane helix</keyword>
<keyword evidence="4 9" id="KW-0812">Transmembrane</keyword>
<dbReference type="CDD" id="cd04187">
    <property type="entry name" value="DPM1_like_bac"/>
    <property type="match status" value="1"/>
</dbReference>
<sequence>MLISIIVPCYNSEGTIGKVVEETMATFRKLENYECEMILVNDCSRDHTYREICRLAGKYPNVTGVNLAKNFGQHNAMMAALHYVRGEAVIGMDDDMQNHPSQIPQFLEKMEEGYDVVFGVFKQRKFSAFKNFTGAVSRFLLHHLTEQPKDIQMSSYWLARRYVVDRAMEYDGSNTFLQFLFFRTTSNIADIEVEHFRREVGSSNYNFRRSLKLFLTFVNYTAVPLRLATIFGTLFSAGGFIGAVAVLIQKLLNPRVAIGWSSLMCAMLVFFGITFLMLGILGEYIGKLLMNSNKTPQFVIRETVTKNGRRLGDQPAGRETNEEVKGAGQPRKSWEK</sequence>
<keyword evidence="2" id="KW-0328">Glycosyltransferase</keyword>
<evidence type="ECO:0000256" key="8">
    <source>
        <dbReference type="SAM" id="MobiDB-lite"/>
    </source>
</evidence>
<evidence type="ECO:0000256" key="1">
    <source>
        <dbReference type="ARBA" id="ARBA00022475"/>
    </source>
</evidence>
<dbReference type="GO" id="GO:0009103">
    <property type="term" value="P:lipopolysaccharide biosynthetic process"/>
    <property type="evidence" value="ECO:0007669"/>
    <property type="project" value="UniProtKB-KW"/>
</dbReference>
<evidence type="ECO:0000256" key="9">
    <source>
        <dbReference type="SAM" id="Phobius"/>
    </source>
</evidence>
<accession>A0A9D1T5D5</accession>
<dbReference type="InterPro" id="IPR050256">
    <property type="entry name" value="Glycosyltransferase_2"/>
</dbReference>
<comment type="caution">
    <text evidence="11">The sequence shown here is derived from an EMBL/GenBank/DDBJ whole genome shotgun (WGS) entry which is preliminary data.</text>
</comment>
<evidence type="ECO:0000256" key="2">
    <source>
        <dbReference type="ARBA" id="ARBA00022676"/>
    </source>
</evidence>
<reference evidence="11" key="1">
    <citation type="submission" date="2020-10" db="EMBL/GenBank/DDBJ databases">
        <authorList>
            <person name="Gilroy R."/>
        </authorList>
    </citation>
    <scope>NUCLEOTIDE SEQUENCE</scope>
    <source>
        <strain evidence="11">ChiBcec2-4451</strain>
    </source>
</reference>
<evidence type="ECO:0000256" key="4">
    <source>
        <dbReference type="ARBA" id="ARBA00022692"/>
    </source>
</evidence>
<evidence type="ECO:0000313" key="12">
    <source>
        <dbReference type="Proteomes" id="UP000886723"/>
    </source>
</evidence>
<feature type="region of interest" description="Disordered" evidence="8">
    <location>
        <begin position="309"/>
        <end position="336"/>
    </location>
</feature>
<dbReference type="EMBL" id="DVON01000071">
    <property type="protein sequence ID" value="HIV12177.1"/>
    <property type="molecule type" value="Genomic_DNA"/>
</dbReference>
<feature type="domain" description="Glycosyltransferase 2-like" evidence="10">
    <location>
        <begin position="4"/>
        <end position="164"/>
    </location>
</feature>
<dbReference type="AlphaFoldDB" id="A0A9D1T5D5"/>
<keyword evidence="5" id="KW-0448">Lipopolysaccharide biosynthesis</keyword>
<protein>
    <submittedName>
        <fullName evidence="11">Glycosyltransferase family 2 protein</fullName>
    </submittedName>
</protein>
<feature type="transmembrane region" description="Helical" evidence="9">
    <location>
        <begin position="260"/>
        <end position="281"/>
    </location>
</feature>
<evidence type="ECO:0000256" key="3">
    <source>
        <dbReference type="ARBA" id="ARBA00022679"/>
    </source>
</evidence>
<feature type="transmembrane region" description="Helical" evidence="9">
    <location>
        <begin position="227"/>
        <end position="248"/>
    </location>
</feature>
<dbReference type="PANTHER" id="PTHR48090:SF3">
    <property type="entry name" value="UNDECAPRENYL-PHOSPHATE 4-DEOXY-4-FORMAMIDO-L-ARABINOSE TRANSFERASE"/>
    <property type="match status" value="1"/>
</dbReference>
<dbReference type="Pfam" id="PF00535">
    <property type="entry name" value="Glycos_transf_2"/>
    <property type="match status" value="1"/>
</dbReference>
<dbReference type="PANTHER" id="PTHR48090">
    <property type="entry name" value="UNDECAPRENYL-PHOSPHATE 4-DEOXY-4-FORMAMIDO-L-ARABINOSE TRANSFERASE-RELATED"/>
    <property type="match status" value="1"/>
</dbReference>
<keyword evidence="7 9" id="KW-0472">Membrane</keyword>
<dbReference type="GO" id="GO:0099621">
    <property type="term" value="F:undecaprenyl-phosphate 4-deoxy-4-formamido-L-arabinose transferase activity"/>
    <property type="evidence" value="ECO:0007669"/>
    <property type="project" value="TreeGrafter"/>
</dbReference>
<reference evidence="11" key="2">
    <citation type="journal article" date="2021" name="PeerJ">
        <title>Extensive microbial diversity within the chicken gut microbiome revealed by metagenomics and culture.</title>
        <authorList>
            <person name="Gilroy R."/>
            <person name="Ravi A."/>
            <person name="Getino M."/>
            <person name="Pursley I."/>
            <person name="Horton D.L."/>
            <person name="Alikhan N.F."/>
            <person name="Baker D."/>
            <person name="Gharbi K."/>
            <person name="Hall N."/>
            <person name="Watson M."/>
            <person name="Adriaenssens E.M."/>
            <person name="Foster-Nyarko E."/>
            <person name="Jarju S."/>
            <person name="Secka A."/>
            <person name="Antonio M."/>
            <person name="Oren A."/>
            <person name="Chaudhuri R.R."/>
            <person name="La Ragione R."/>
            <person name="Hildebrand F."/>
            <person name="Pallen M.J."/>
        </authorList>
    </citation>
    <scope>NUCLEOTIDE SEQUENCE</scope>
    <source>
        <strain evidence="11">ChiBcec2-4451</strain>
    </source>
</reference>
<evidence type="ECO:0000256" key="6">
    <source>
        <dbReference type="ARBA" id="ARBA00022989"/>
    </source>
</evidence>
<dbReference type="Gene3D" id="3.90.550.10">
    <property type="entry name" value="Spore Coat Polysaccharide Biosynthesis Protein SpsA, Chain A"/>
    <property type="match status" value="1"/>
</dbReference>
<dbReference type="GO" id="GO:0005886">
    <property type="term" value="C:plasma membrane"/>
    <property type="evidence" value="ECO:0007669"/>
    <property type="project" value="TreeGrafter"/>
</dbReference>
<proteinExistence type="predicted"/>
<evidence type="ECO:0000259" key="10">
    <source>
        <dbReference type="Pfam" id="PF00535"/>
    </source>
</evidence>
<gene>
    <name evidence="11" type="ORF">IAA63_03425</name>
</gene>
<keyword evidence="1" id="KW-1003">Cell membrane</keyword>
<evidence type="ECO:0000256" key="7">
    <source>
        <dbReference type="ARBA" id="ARBA00023136"/>
    </source>
</evidence>
<keyword evidence="3" id="KW-0808">Transferase</keyword>
<evidence type="ECO:0000313" key="11">
    <source>
        <dbReference type="EMBL" id="HIV12177.1"/>
    </source>
</evidence>
<dbReference type="SUPFAM" id="SSF53448">
    <property type="entry name" value="Nucleotide-diphospho-sugar transferases"/>
    <property type="match status" value="1"/>
</dbReference>
<organism evidence="11 12">
    <name type="scientific">Candidatus Pullilachnospira stercoravium</name>
    <dbReference type="NCBI Taxonomy" id="2840913"/>
    <lineage>
        <taxon>Bacteria</taxon>
        <taxon>Bacillati</taxon>
        <taxon>Bacillota</taxon>
        <taxon>Clostridia</taxon>
        <taxon>Lachnospirales</taxon>
        <taxon>Lachnospiraceae</taxon>
        <taxon>Lachnospiraceae incertae sedis</taxon>
        <taxon>Candidatus Pullilachnospira</taxon>
    </lineage>
</organism>
<dbReference type="InterPro" id="IPR029044">
    <property type="entry name" value="Nucleotide-diphossugar_trans"/>
</dbReference>